<organism evidence="9 10">
    <name type="scientific">Thiorhodovibrio winogradskyi</name>
    <dbReference type="NCBI Taxonomy" id="77007"/>
    <lineage>
        <taxon>Bacteria</taxon>
        <taxon>Pseudomonadati</taxon>
        <taxon>Pseudomonadota</taxon>
        <taxon>Gammaproteobacteria</taxon>
        <taxon>Chromatiales</taxon>
        <taxon>Chromatiaceae</taxon>
        <taxon>Thiorhodovibrio</taxon>
    </lineage>
</organism>
<dbReference type="RefSeq" id="WP_328983539.1">
    <property type="nucleotide sequence ID" value="NZ_CP121472.1"/>
</dbReference>
<feature type="transmembrane region" description="Helical" evidence="7">
    <location>
        <begin position="52"/>
        <end position="73"/>
    </location>
</feature>
<evidence type="ECO:0000256" key="1">
    <source>
        <dbReference type="ARBA" id="ARBA00004141"/>
    </source>
</evidence>
<evidence type="ECO:0000256" key="2">
    <source>
        <dbReference type="ARBA" id="ARBA00006464"/>
    </source>
</evidence>
<evidence type="ECO:0000256" key="6">
    <source>
        <dbReference type="ARBA" id="ARBA00023136"/>
    </source>
</evidence>
<feature type="transmembrane region" description="Helical" evidence="7">
    <location>
        <begin position="277"/>
        <end position="300"/>
    </location>
</feature>
<keyword evidence="6 7" id="KW-0472">Membrane</keyword>
<feature type="transmembrane region" description="Helical" evidence="7">
    <location>
        <begin position="12"/>
        <end position="32"/>
    </location>
</feature>
<comment type="subcellular location">
    <subcellularLocation>
        <location evidence="1">Membrane</location>
        <topology evidence="1">Multi-pass membrane protein</topology>
    </subcellularLocation>
</comment>
<feature type="domain" description="Bacterial sugar transferase" evidence="8">
    <location>
        <begin position="272"/>
        <end position="457"/>
    </location>
</feature>
<keyword evidence="3 9" id="KW-0808">Transferase</keyword>
<evidence type="ECO:0000256" key="3">
    <source>
        <dbReference type="ARBA" id="ARBA00022679"/>
    </source>
</evidence>
<dbReference type="InterPro" id="IPR017464">
    <property type="entry name" value="Sugar_tfrase_EpsB_2"/>
</dbReference>
<dbReference type="EC" id="2.7.8.31" evidence="9"/>
<sequence>MQSIRIFGHFLRLPLILLALLEGIVFALSFFAAAQIRYQLITDSAPFGSGEFAVYMLLVGVVFVLAMASVGLYEASLREGLTGSIIRIALALFLGTLAIGAITFAVPHIEVWRSVLAGTAVLSFLAATLLRLVLYRLEPSIFQRRILIVGDTSVVNFVLAEKARDLLIAGIVPLTEESWENGHGIPKLPHDAPLVHIATSAGVNEILLAIKDRRGALPMEELLDCRMSGIPVLEPQDFVERELGMVKLDYLTPSWLVRASGFDQGTMTLLLKRLFDLAAAAGLFVLSSPIMALAALAIAMEDGFRHPVLYRQVRIGKDGHPFKVTKFRSMRVDAEADGKARWATKNDPRITRVGSFLRKTRIDELPQLVSVLKGEMSFVGPRPERPEFVGHLAVKHPYYAARLRVKPGLTGWAQLKYPYGSTEEDALRKLEYDLYYVKNHSTFLDVLILLQTVEVVLFGKGAL</sequence>
<keyword evidence="4 7" id="KW-0812">Transmembrane</keyword>
<dbReference type="GO" id="GO:0089702">
    <property type="term" value="F:undecaprenyl-phosphate glucose phosphotransferase activity"/>
    <property type="evidence" value="ECO:0007669"/>
    <property type="project" value="UniProtKB-EC"/>
</dbReference>
<dbReference type="Pfam" id="PF02397">
    <property type="entry name" value="Bac_transf"/>
    <property type="match status" value="1"/>
</dbReference>
<keyword evidence="10" id="KW-1185">Reference proteome</keyword>
<dbReference type="Proteomes" id="UP001432180">
    <property type="component" value="Chromosome"/>
</dbReference>
<reference evidence="9 10" key="1">
    <citation type="journal article" date="2023" name="Microorganisms">
        <title>Thiorhodovibrio frisius and Trv. litoralis spp. nov., Two Novel Members from a Clade of Fastidious Purple Sulfur Bacteria That Exhibit Unique Red-Shifted Light-Harvesting Capabilities.</title>
        <authorList>
            <person name="Methner A."/>
            <person name="Kuzyk S.B."/>
            <person name="Petersen J."/>
            <person name="Bauer S."/>
            <person name="Brinkmann H."/>
            <person name="Sichau K."/>
            <person name="Wanner G."/>
            <person name="Wolf J."/>
            <person name="Neumann-Schaal M."/>
            <person name="Henke P."/>
            <person name="Tank M."/>
            <person name="Sproer C."/>
            <person name="Bunk B."/>
            <person name="Overmann J."/>
        </authorList>
    </citation>
    <scope>NUCLEOTIDE SEQUENCE [LARGE SCALE GENOMIC DNA]</scope>
    <source>
        <strain evidence="9 10">DSM 6702</strain>
    </source>
</reference>
<dbReference type="InterPro" id="IPR003362">
    <property type="entry name" value="Bact_transf"/>
</dbReference>
<dbReference type="NCBIfam" id="TIGR03025">
    <property type="entry name" value="EPS_sugtrans"/>
    <property type="match status" value="1"/>
</dbReference>
<evidence type="ECO:0000256" key="4">
    <source>
        <dbReference type="ARBA" id="ARBA00022692"/>
    </source>
</evidence>
<evidence type="ECO:0000256" key="7">
    <source>
        <dbReference type="SAM" id="Phobius"/>
    </source>
</evidence>
<keyword evidence="5 7" id="KW-1133">Transmembrane helix</keyword>
<proteinExistence type="inferred from homology"/>
<dbReference type="InterPro" id="IPR017475">
    <property type="entry name" value="EPS_sugar_tfrase"/>
</dbReference>
<evidence type="ECO:0000313" key="9">
    <source>
        <dbReference type="EMBL" id="WPL17731.1"/>
    </source>
</evidence>
<name>A0ABZ0SCA5_9GAMM</name>
<dbReference type="EMBL" id="CP121472">
    <property type="protein sequence ID" value="WPL17731.1"/>
    <property type="molecule type" value="Genomic_DNA"/>
</dbReference>
<dbReference type="NCBIfam" id="TIGR03013">
    <property type="entry name" value="EpsB_2"/>
    <property type="match status" value="1"/>
</dbReference>
<comment type="similarity">
    <text evidence="2">Belongs to the bacterial sugar transferase family.</text>
</comment>
<feature type="transmembrane region" description="Helical" evidence="7">
    <location>
        <begin position="115"/>
        <end position="135"/>
    </location>
</feature>
<evidence type="ECO:0000259" key="8">
    <source>
        <dbReference type="Pfam" id="PF02397"/>
    </source>
</evidence>
<evidence type="ECO:0000256" key="5">
    <source>
        <dbReference type="ARBA" id="ARBA00022989"/>
    </source>
</evidence>
<dbReference type="PANTHER" id="PTHR30576">
    <property type="entry name" value="COLANIC BIOSYNTHESIS UDP-GLUCOSE LIPID CARRIER TRANSFERASE"/>
    <property type="match status" value="1"/>
</dbReference>
<feature type="transmembrane region" description="Helical" evidence="7">
    <location>
        <begin position="85"/>
        <end position="109"/>
    </location>
</feature>
<protein>
    <submittedName>
        <fullName evidence="9">UDP-glucose:undecaprenyl-phosphate glucose-1-phosphate transferase</fullName>
        <ecNumber evidence="9">2.7.8.31</ecNumber>
    </submittedName>
</protein>
<dbReference type="Pfam" id="PF13727">
    <property type="entry name" value="CoA_binding_3"/>
    <property type="match status" value="1"/>
</dbReference>
<dbReference type="PANTHER" id="PTHR30576:SF0">
    <property type="entry name" value="UNDECAPRENYL-PHOSPHATE N-ACETYLGALACTOSAMINYL 1-PHOSPHATE TRANSFERASE-RELATED"/>
    <property type="match status" value="1"/>
</dbReference>
<accession>A0ABZ0SCA5</accession>
<gene>
    <name evidence="9" type="primary">wcaJ</name>
    <name evidence="9" type="ORF">Thiowin_02770</name>
</gene>
<evidence type="ECO:0000313" key="10">
    <source>
        <dbReference type="Proteomes" id="UP001432180"/>
    </source>
</evidence>